<dbReference type="NCBIfam" id="NF012211">
    <property type="entry name" value="tand_rpt_95"/>
    <property type="match status" value="1"/>
</dbReference>
<evidence type="ECO:0000256" key="2">
    <source>
        <dbReference type="ARBA" id="ARBA00022692"/>
    </source>
</evidence>
<dbReference type="InterPro" id="IPR043824">
    <property type="entry name" value="DUF5801"/>
</dbReference>
<feature type="compositionally biased region" description="Basic and acidic residues" evidence="8">
    <location>
        <begin position="16"/>
        <end position="28"/>
    </location>
</feature>
<dbReference type="NCBIfam" id="TIGR03660">
    <property type="entry name" value="T1SS_rpt_143"/>
    <property type="match status" value="2"/>
</dbReference>
<dbReference type="Gene3D" id="2.60.40.2810">
    <property type="match status" value="1"/>
</dbReference>
<dbReference type="InterPro" id="IPR010221">
    <property type="entry name" value="VCBS_dom"/>
</dbReference>
<evidence type="ECO:0000256" key="3">
    <source>
        <dbReference type="ARBA" id="ARBA00022729"/>
    </source>
</evidence>
<reference evidence="10 11" key="1">
    <citation type="submission" date="2017-03" db="EMBL/GenBank/DDBJ databases">
        <title>Genome analysis of Rhizobial strains effectives or ineffectives for nitrogen fixation isolated from bean seeds.</title>
        <authorList>
            <person name="Peralta H."/>
            <person name="Aguilar-Vera A."/>
            <person name="Mora Y."/>
            <person name="Vargas-Lagunas C."/>
            <person name="Girard L."/>
            <person name="Mora J."/>
        </authorList>
    </citation>
    <scope>NUCLEOTIDE SEQUENCE [LARGE SCALE GENOMIC DNA]</scope>
    <source>
        <strain evidence="10 11">CCGM3</strain>
    </source>
</reference>
<evidence type="ECO:0000313" key="11">
    <source>
        <dbReference type="Proteomes" id="UP000254939"/>
    </source>
</evidence>
<evidence type="ECO:0000256" key="1">
    <source>
        <dbReference type="ARBA" id="ARBA00004167"/>
    </source>
</evidence>
<dbReference type="InterPro" id="IPR040853">
    <property type="entry name" value="RapA2_cadherin-like"/>
</dbReference>
<protein>
    <recommendedName>
        <fullName evidence="9">Cadherin domain-containing protein</fullName>
    </recommendedName>
</protein>
<dbReference type="GO" id="GO:0034332">
    <property type="term" value="P:adherens junction organization"/>
    <property type="evidence" value="ECO:0007669"/>
    <property type="project" value="TreeGrafter"/>
</dbReference>
<dbReference type="Pfam" id="PF19116">
    <property type="entry name" value="DUF5801"/>
    <property type="match status" value="2"/>
</dbReference>
<sequence length="3077" mass="316287">MSIEDPRISATASENVSHDFRQDIHEDASIDVSAAQGVEVAQADNSQQPEKTDRVPQAPQTVAANGHPAEIVPDQNNVAHLPADVSIDDIRVEGNNLVLVQADGTEIVIVNGALHVPTFLLGEVELPQQAVIAALEQNNINVAAGPDGSYSATASAPSSGADFQDTIQQDPNDPTQLAQLLADTQQPDPGLGDRRELFDDQPTIFADRTTNLSLTETEGAEGGFETQTVNGIFGFDGGADVGEITEVRLADSLNMVEGTQNGTHIDLMSDGKLVVITVDGLTITGSVDGQPVFVLTVTNAATGAFTFTQFAPLDHPDKGEAGLDDILRLQFSYTVTDKDGDQATGVASIDINDDGPSIAQGASPSAIDESDLHSGEGNNASVHDVSLGIHWGADAGVHRDLTFSTAQDQLGGLKSDGQTVQFAISADGHTLTGFIGEGEGRTEVFVVKLDPTAPNGAYSFTLLQPLDHPQNSETANTQLDLHFNFVASDADGDTANGSFAVDVNDDKPTANYSGTSTINEHGTNGAFTPQSATGTLVFNGGADGAVVTDLTFRTSIDMDNSNSYPPLSSHGVALTYTTTTVNGVITLTASAGNTVVFTLTANQATGAYEYKQFASIDHPVKSDDLRLVFDFAVTDGDGDKTAWNTGTVQVDIHDDVPTINGAVQAVNLLANGNFAAGTWEQHSDWGGPLGGAANADIGWKVDGTGSVQLERVGSGYLGMTTSNGAPMVDMGSTPGNTTISQDISGLAEGQTYKLSFQAGSPDPVSSGLEVYWNNKLVYTYSPTSSMKSIDLDLTAIGGINTLTFKEVGNSSDNTGTYLANVSLTGNTTAAVFTGAVGEDDVMSFKLAAGEQFNFGADGAGKVVLGTATVASAAGIALTLHAEDYFYQNGAIVIKAGVFDSLNGGEVATVTVPFTVTDSDGDSKTGVYQIQITGVNDTASISGVAAGAVVEDGQLQANGLLSVKDVDRGENHFQTPSSLAGQYGTFSFNPATGAWNYTLNNGLAQSLGQGAHFDETLTVTSADGTATQTITVTVNGTNDAPQLSAITGWTFEDTAGDDTFAPVVGQLRSSDVDVGDSATYGISDTGVVTGTFAGGYNIEKVGTYGTLYLNSATGAYSYVPNDGAIEALKNGATENFTLTVTDGAGASDSKTLTITLDGTNDTPVAVADTNMVKEAGVGTLGDWKAEGNVLSNDSDRDAVDTKVVSDLKDADIHAFGVFVKNGEYGVLELNRNGSYTYILNNFDKDTNRLAEGETAHETFTYTVRDASGATSTTTLTIEIKGTNDAPSADFQYNTVKEGISTADSSVATGNLLSGASDVDHGAVLTIAGVDGKSNGSTGVAGDYGKLTWDASTGTYSYALDNTKASVQALAAGQVRYETFSFTIKDEWGATDTKTLTIKITGTNDAPVIADSHATGAVIEMGMDATGTARGVNSVSDTLVKTDVDSDDKPSNDNWSVVAADGQTPSSQTGVVTAYGTFKVDQAGTWTYTLNDSSAATQGLALGETRTETFTVKVTDSHNASDTQTVTVTITGSNDAPVLTTTNAGATLTEAPNTTGSNSEQKASGSLTFTDVDLNDVGHTATVTGVDATDTKSGLPSNLMSFFKIDSVTKAAGSTSGEIKWTFSAPDKTFDYLSANDHVTLKYTVLLNDGDGGKVSQVVTIVINGTNDAPVITGGSTSDWVVEHGYDWFGLPRGESTASGTLTKTDADLDDNSSNDSWSIAPRAGQVVDGSSVKGLYGSISVDANGKWTYTLDNTLASTQGLALDAKASEKFDVTVTDTHGATATQTITVNILGSNDAPVIADSHATGSVIEAGAGTNGIATISDTLVKSDVDSDDNATNDSWGVGNPWSTADNGKYGSLSIDQAGKWTYTLDNSRSDTQGLSAGKVVTETFQVWVTDSHGERDVQNVVITITGTNDAPVITGGTTSATVIEAGAGTNGDASESGTLNKTDVDSDDNSGNDSWSVVASSSQTQDGSSVKGVYGKLSVDQAGKWTYTLDNSLPATQALKNGDNKVESFTVQVTDSHGATDTQTVTITVRGTNDAPVANDDTFTASEDGVSSHASSANPLVVGNVLTNDTDVDNANLNVTGISNVTVNTASGTGLTLSVSSEGNGVYKIATNFGDAHMSVGSNGDVKIWSDSGEDPFKALGVNETATVKFNYTVSDGSSSDTATATITVQGSNDNPVAVDDTTLGGVAATYSDNFNNSNTDGWTFVKLSGNPSWSMSGGSLVERTDSSSNDGNGIALAPANNLPAGSKYYTIEVDGDPNTGNGNPKSNQALGVVFGYQDSTHYYRAYWKDFGDNYANQGTHRDLVLERVDGNQITVLDMVDKANLGPNTIHFKVEVDGDGISVTVQGNGQPVVLHSSEVPALGGYGVYTDDNDDGIAYDNFTASTGGGPITTAEDTSLTIKAADLLANDSDVDGDTLNLVSVSGTSAHGGTVTLNNGVITYNPAANYNGKDTFTYTVSDGHGGNATATVTVNVTPVNDAPTAVTLTGAVSSIDENTVIGTGIKVATLGVVDDEQGTNSYSLSGADAASFAIKNGNLYYVGASPNFEAKSSYSVTVNVNDPTVGGSVDASANFTLNVNDVNEAPTAVTFSNVVASIDENTAVGPDGIKVATLGIVDDALGSNGYSLSGADAASFAIKNGALYYVGTSPNFEAKSSYDVTVNVNDPTVGGPVDASKNFTLSINNVNEAPVGVNDENAVLENKTVVSSQSVLANDTDPDTGDTGHLAVGAIKGFNDGVAASVTAAGTVSHGKYGDLVIKADGTYQYTANALAAEVLPKGAQVDDTFTYTVKDPSGLTSTATLTIHVTGDNNIPLVGVISPVNDVNELADAHAQAVNVSGQLMVADFDVGDTETPSVTGATATWTGGALTPELAAALTNAAALTFGSSPISNGSVSLINWSYHPGAQNLDFLGAGQTITIKYDIQVSDGTTASPSSITVVIHGTNDAAVIGGTTSVNLTETDAPLSTSGQLTITDVDSAATFVAQTDVAGSNGYGKFTITAGGAWTYVANTAHNEFVAGQHYSDSVTVTSADGTTTTVTVDILGTNDAAVIGGTTSANLTETNAPLSTSGQLTIT</sequence>
<dbReference type="InterPro" id="IPR013783">
    <property type="entry name" value="Ig-like_fold"/>
</dbReference>
<dbReference type="GO" id="GO:0016342">
    <property type="term" value="C:catenin complex"/>
    <property type="evidence" value="ECO:0007669"/>
    <property type="project" value="TreeGrafter"/>
</dbReference>
<keyword evidence="7" id="KW-0472">Membrane</keyword>
<dbReference type="InterPro" id="IPR008979">
    <property type="entry name" value="Galactose-bd-like_sf"/>
</dbReference>
<name>A0A370KUU9_9HYPH</name>
<evidence type="ECO:0000256" key="7">
    <source>
        <dbReference type="ARBA" id="ARBA00023136"/>
    </source>
</evidence>
<dbReference type="Proteomes" id="UP000254939">
    <property type="component" value="Unassembled WGS sequence"/>
</dbReference>
<dbReference type="NCBIfam" id="TIGR01965">
    <property type="entry name" value="VCBS_repeat"/>
    <property type="match status" value="14"/>
</dbReference>
<feature type="compositionally biased region" description="Polar residues" evidence="8">
    <location>
        <begin position="1965"/>
        <end position="1974"/>
    </location>
</feature>
<dbReference type="InterPro" id="IPR039808">
    <property type="entry name" value="Cadherin"/>
</dbReference>
<dbReference type="PANTHER" id="PTHR24027:SF422">
    <property type="entry name" value="CADHERIN DOMAIN-CONTAINING PROTEIN"/>
    <property type="match status" value="1"/>
</dbReference>
<dbReference type="InterPro" id="IPR041690">
    <property type="entry name" value="Cadherin_5"/>
</dbReference>
<feature type="region of interest" description="Disordered" evidence="8">
    <location>
        <begin position="148"/>
        <end position="172"/>
    </location>
</feature>
<evidence type="ECO:0000256" key="4">
    <source>
        <dbReference type="ARBA" id="ARBA00022737"/>
    </source>
</evidence>
<dbReference type="GO" id="GO:0016477">
    <property type="term" value="P:cell migration"/>
    <property type="evidence" value="ECO:0007669"/>
    <property type="project" value="TreeGrafter"/>
</dbReference>
<accession>A0A370KUU9</accession>
<feature type="domain" description="Cadherin" evidence="9">
    <location>
        <begin position="2497"/>
        <end position="2591"/>
    </location>
</feature>
<keyword evidence="3" id="KW-0732">Signal</keyword>
<proteinExistence type="predicted"/>
<dbReference type="GO" id="GO:0016339">
    <property type="term" value="P:calcium-dependent cell-cell adhesion via plasma membrane cell adhesion molecules"/>
    <property type="evidence" value="ECO:0007669"/>
    <property type="project" value="TreeGrafter"/>
</dbReference>
<dbReference type="EMBL" id="NAAC01000005">
    <property type="protein sequence ID" value="RDJ14911.1"/>
    <property type="molecule type" value="Genomic_DNA"/>
</dbReference>
<gene>
    <name evidence="10" type="ORF">B5K06_05265</name>
</gene>
<comment type="subcellular location">
    <subcellularLocation>
        <location evidence="1">Membrane</location>
        <topology evidence="1">Single-pass membrane protein</topology>
    </subcellularLocation>
</comment>
<feature type="region of interest" description="Disordered" evidence="8">
    <location>
        <begin position="1"/>
        <end position="28"/>
    </location>
</feature>
<keyword evidence="6" id="KW-1133">Transmembrane helix</keyword>
<dbReference type="PANTHER" id="PTHR24027">
    <property type="entry name" value="CADHERIN-23"/>
    <property type="match status" value="1"/>
</dbReference>
<dbReference type="Gene3D" id="2.60.40.60">
    <property type="entry name" value="Cadherins"/>
    <property type="match status" value="1"/>
</dbReference>
<dbReference type="Pfam" id="PF17803">
    <property type="entry name" value="Cadherin_4"/>
    <property type="match status" value="6"/>
</dbReference>
<dbReference type="GO" id="GO:0000902">
    <property type="term" value="P:cell morphogenesis"/>
    <property type="evidence" value="ECO:0007669"/>
    <property type="project" value="TreeGrafter"/>
</dbReference>
<dbReference type="RefSeq" id="WP_210210050.1">
    <property type="nucleotide sequence ID" value="NZ_KZ857258.1"/>
</dbReference>
<evidence type="ECO:0000259" key="9">
    <source>
        <dbReference type="PROSITE" id="PS50268"/>
    </source>
</evidence>
<feature type="region of interest" description="Disordered" evidence="8">
    <location>
        <begin position="2225"/>
        <end position="2245"/>
    </location>
</feature>
<dbReference type="Pfam" id="PF17963">
    <property type="entry name" value="Big_9"/>
    <property type="match status" value="3"/>
</dbReference>
<dbReference type="SUPFAM" id="SSF49785">
    <property type="entry name" value="Galactose-binding domain-like"/>
    <property type="match status" value="1"/>
</dbReference>
<dbReference type="PROSITE" id="PS50268">
    <property type="entry name" value="CADHERIN_2"/>
    <property type="match status" value="3"/>
</dbReference>
<feature type="region of interest" description="Disordered" evidence="8">
    <location>
        <begin position="350"/>
        <end position="379"/>
    </location>
</feature>
<dbReference type="GO" id="GO:0008013">
    <property type="term" value="F:beta-catenin binding"/>
    <property type="evidence" value="ECO:0007669"/>
    <property type="project" value="TreeGrafter"/>
</dbReference>
<feature type="compositionally biased region" description="Polar residues" evidence="8">
    <location>
        <begin position="1937"/>
        <end position="1947"/>
    </location>
</feature>
<dbReference type="GO" id="GO:0045296">
    <property type="term" value="F:cadherin binding"/>
    <property type="evidence" value="ECO:0007669"/>
    <property type="project" value="TreeGrafter"/>
</dbReference>
<keyword evidence="2" id="KW-0812">Transmembrane</keyword>
<dbReference type="GO" id="GO:0007156">
    <property type="term" value="P:homophilic cell adhesion via plasma membrane adhesion molecules"/>
    <property type="evidence" value="ECO:0007669"/>
    <property type="project" value="InterPro"/>
</dbReference>
<dbReference type="Gene3D" id="2.60.40.10">
    <property type="entry name" value="Immunoglobulins"/>
    <property type="match status" value="7"/>
</dbReference>
<feature type="domain" description="Cadherin" evidence="9">
    <location>
        <begin position="1693"/>
        <end position="1799"/>
    </location>
</feature>
<organism evidence="10 11">
    <name type="scientific">Rhizobium grahamii</name>
    <dbReference type="NCBI Taxonomy" id="1120045"/>
    <lineage>
        <taxon>Bacteria</taxon>
        <taxon>Pseudomonadati</taxon>
        <taxon>Pseudomonadota</taxon>
        <taxon>Alphaproteobacteria</taxon>
        <taxon>Hyphomicrobiales</taxon>
        <taxon>Rhizobiaceae</taxon>
        <taxon>Rhizobium/Agrobacterium group</taxon>
        <taxon>Rhizobium</taxon>
    </lineage>
</organism>
<keyword evidence="5" id="KW-0106">Calcium</keyword>
<evidence type="ECO:0000256" key="5">
    <source>
        <dbReference type="ARBA" id="ARBA00022837"/>
    </source>
</evidence>
<feature type="region of interest" description="Disordered" evidence="8">
    <location>
        <begin position="1933"/>
        <end position="1977"/>
    </location>
</feature>
<evidence type="ECO:0000256" key="8">
    <source>
        <dbReference type="SAM" id="MobiDB-lite"/>
    </source>
</evidence>
<dbReference type="GO" id="GO:0044331">
    <property type="term" value="P:cell-cell adhesion mediated by cadherin"/>
    <property type="evidence" value="ECO:0007669"/>
    <property type="project" value="TreeGrafter"/>
</dbReference>
<dbReference type="InterPro" id="IPR019959">
    <property type="entry name" value="T1SS-143_rpt-cont_dom"/>
</dbReference>
<feature type="non-terminal residue" evidence="10">
    <location>
        <position position="3077"/>
    </location>
</feature>
<dbReference type="GO" id="GO:0007043">
    <property type="term" value="P:cell-cell junction assembly"/>
    <property type="evidence" value="ECO:0007669"/>
    <property type="project" value="TreeGrafter"/>
</dbReference>
<dbReference type="GO" id="GO:0005509">
    <property type="term" value="F:calcium ion binding"/>
    <property type="evidence" value="ECO:0007669"/>
    <property type="project" value="InterPro"/>
</dbReference>
<keyword evidence="4" id="KW-0677">Repeat</keyword>
<feature type="region of interest" description="Disordered" evidence="8">
    <location>
        <begin position="1441"/>
        <end position="1465"/>
    </location>
</feature>
<dbReference type="InterPro" id="IPR002126">
    <property type="entry name" value="Cadherin-like_dom"/>
</dbReference>
<evidence type="ECO:0000313" key="10">
    <source>
        <dbReference type="EMBL" id="RDJ14911.1"/>
    </source>
</evidence>
<dbReference type="Pfam" id="PF17892">
    <property type="entry name" value="Cadherin_5"/>
    <property type="match status" value="1"/>
</dbReference>
<feature type="domain" description="Cadherin" evidence="9">
    <location>
        <begin position="1944"/>
        <end position="2044"/>
    </location>
</feature>
<comment type="caution">
    <text evidence="10">The sequence shown here is derived from an EMBL/GenBank/DDBJ whole genome shotgun (WGS) entry which is preliminary data.</text>
</comment>
<dbReference type="GO" id="GO:0005912">
    <property type="term" value="C:adherens junction"/>
    <property type="evidence" value="ECO:0007669"/>
    <property type="project" value="TreeGrafter"/>
</dbReference>
<evidence type="ECO:0000256" key="6">
    <source>
        <dbReference type="ARBA" id="ARBA00022989"/>
    </source>
</evidence>